<sequence>MKRNGGFPAADVEHVAVKLAGLDQRGKLRLGFPDAPWRAHSLPQALGFPAVNVVEFKIYWLSHANLSINLLDLCQHV</sequence>
<evidence type="ECO:0000313" key="1">
    <source>
        <dbReference type="EMBL" id="BBY06162.1"/>
    </source>
</evidence>
<gene>
    <name evidence="1" type="ORF">MNVI_14800</name>
</gene>
<name>A0A7I7PC74_9MYCO</name>
<dbReference type="Proteomes" id="UP000466894">
    <property type="component" value="Chromosome"/>
</dbReference>
<dbReference type="EMBL" id="AP022583">
    <property type="protein sequence ID" value="BBY06162.1"/>
    <property type="molecule type" value="Genomic_DNA"/>
</dbReference>
<evidence type="ECO:0000313" key="2">
    <source>
        <dbReference type="Proteomes" id="UP000466894"/>
    </source>
</evidence>
<reference evidence="1 2" key="1">
    <citation type="journal article" date="2019" name="Emerg. Microbes Infect.">
        <title>Comprehensive subspecies identification of 175 nontuberculous mycobacteria species based on 7547 genomic profiles.</title>
        <authorList>
            <person name="Matsumoto Y."/>
            <person name="Kinjo T."/>
            <person name="Motooka D."/>
            <person name="Nabeya D."/>
            <person name="Jung N."/>
            <person name="Uechi K."/>
            <person name="Horii T."/>
            <person name="Iida T."/>
            <person name="Fujita J."/>
            <person name="Nakamura S."/>
        </authorList>
    </citation>
    <scope>NUCLEOTIDE SEQUENCE [LARGE SCALE GENOMIC DNA]</scope>
    <source>
        <strain evidence="1 2">JCM 16367</strain>
    </source>
</reference>
<dbReference type="AlphaFoldDB" id="A0A7I7PC74"/>
<protein>
    <submittedName>
        <fullName evidence="1">Uncharacterized protein</fullName>
    </submittedName>
</protein>
<organism evidence="1 2">
    <name type="scientific">Mycobacterium noviomagense</name>
    <dbReference type="NCBI Taxonomy" id="459858"/>
    <lineage>
        <taxon>Bacteria</taxon>
        <taxon>Bacillati</taxon>
        <taxon>Actinomycetota</taxon>
        <taxon>Actinomycetes</taxon>
        <taxon>Mycobacteriales</taxon>
        <taxon>Mycobacteriaceae</taxon>
        <taxon>Mycobacterium</taxon>
    </lineage>
</organism>
<dbReference type="KEGG" id="mnv:MNVI_14800"/>
<accession>A0A7I7PC74</accession>
<proteinExistence type="predicted"/>